<feature type="compositionally biased region" description="Polar residues" evidence="1">
    <location>
        <begin position="241"/>
        <end position="253"/>
    </location>
</feature>
<dbReference type="VEuPathDB" id="VectorBase:AFUN2_014061"/>
<evidence type="ECO:0000256" key="1">
    <source>
        <dbReference type="SAM" id="MobiDB-lite"/>
    </source>
</evidence>
<evidence type="ECO:0000313" key="2">
    <source>
        <dbReference type="EnsemblMetazoa" id="AFUN022199-PA"/>
    </source>
</evidence>
<dbReference type="Pfam" id="PF09808">
    <property type="entry name" value="SNAPC1"/>
    <property type="match status" value="1"/>
</dbReference>
<evidence type="ECO:0008006" key="3">
    <source>
        <dbReference type="Google" id="ProtNLM"/>
    </source>
</evidence>
<dbReference type="GO" id="GO:0042796">
    <property type="term" value="P:snRNA transcription by RNA polymerase III"/>
    <property type="evidence" value="ECO:0007669"/>
    <property type="project" value="TreeGrafter"/>
</dbReference>
<name>A0A4Y0BQE8_ANOFN</name>
<dbReference type="STRING" id="62324.A0A4Y0BQE8"/>
<feature type="compositionally biased region" description="Acidic residues" evidence="1">
    <location>
        <begin position="335"/>
        <end position="347"/>
    </location>
</feature>
<dbReference type="GO" id="GO:0043565">
    <property type="term" value="F:sequence-specific DNA binding"/>
    <property type="evidence" value="ECO:0007669"/>
    <property type="project" value="TreeGrafter"/>
</dbReference>
<feature type="region of interest" description="Disordered" evidence="1">
    <location>
        <begin position="292"/>
        <end position="347"/>
    </location>
</feature>
<feature type="compositionally biased region" description="Polar residues" evidence="1">
    <location>
        <begin position="307"/>
        <end position="316"/>
    </location>
</feature>
<dbReference type="PANTHER" id="PTHR15131">
    <property type="entry name" value="SMALL NUCLEAR RNA ACTIVATING COMPLEX, POLYPEPTIDE 1"/>
    <property type="match status" value="1"/>
</dbReference>
<dbReference type="AlphaFoldDB" id="A0A4Y0BQE8"/>
<dbReference type="InterPro" id="IPR019188">
    <property type="entry name" value="SNAPC1"/>
</dbReference>
<feature type="region of interest" description="Disordered" evidence="1">
    <location>
        <begin position="241"/>
        <end position="263"/>
    </location>
</feature>
<reference evidence="2" key="1">
    <citation type="submission" date="2020-05" db="UniProtKB">
        <authorList>
            <consortium name="EnsemblMetazoa"/>
        </authorList>
    </citation>
    <scope>IDENTIFICATION</scope>
    <source>
        <strain evidence="2">FUMOZ</strain>
    </source>
</reference>
<protein>
    <recommendedName>
        <fullName evidence="3">snRNA-activating protein complex subunit 1</fullName>
    </recommendedName>
</protein>
<proteinExistence type="predicted"/>
<dbReference type="GO" id="GO:0019185">
    <property type="term" value="C:snRNA-activating protein complex"/>
    <property type="evidence" value="ECO:0007669"/>
    <property type="project" value="TreeGrafter"/>
</dbReference>
<organism evidence="2">
    <name type="scientific">Anopheles funestus</name>
    <name type="common">African malaria mosquito</name>
    <dbReference type="NCBI Taxonomy" id="62324"/>
    <lineage>
        <taxon>Eukaryota</taxon>
        <taxon>Metazoa</taxon>
        <taxon>Ecdysozoa</taxon>
        <taxon>Arthropoda</taxon>
        <taxon>Hexapoda</taxon>
        <taxon>Insecta</taxon>
        <taxon>Pterygota</taxon>
        <taxon>Neoptera</taxon>
        <taxon>Endopterygota</taxon>
        <taxon>Diptera</taxon>
        <taxon>Nematocera</taxon>
        <taxon>Culicoidea</taxon>
        <taxon>Culicidae</taxon>
        <taxon>Anophelinae</taxon>
        <taxon>Anopheles</taxon>
    </lineage>
</organism>
<dbReference type="GO" id="GO:0042795">
    <property type="term" value="P:snRNA transcription by RNA polymerase II"/>
    <property type="evidence" value="ECO:0007669"/>
    <property type="project" value="TreeGrafter"/>
</dbReference>
<accession>A0A4Y0BQE8</accession>
<dbReference type="PANTHER" id="PTHR15131:SF3">
    <property type="entry name" value="SNRNA-ACTIVATING PROTEIN COMPLEX SUBUNIT 1"/>
    <property type="match status" value="1"/>
</dbReference>
<dbReference type="VEuPathDB" id="VectorBase:AFUN022199"/>
<sequence length="347" mass="40241">MASAISSGFREDCAEFLSEFAKLQSPDYQTFCQEWKRTNFQYIFYGRNTDAEMAEYLGEIFYTVKKCFFASKNQFERIASFYLLYTLYFKQPLFMFCKIRLTLLEWRVMKDFARHPYNEQELPQVTVILWKLFKSDAFRFVQEELEQGFDRFYFKSSGASFDGSGPLRTSKDLEKELLSLTTPGGLINAMEILEMGYNEMKEALDDNGASVTEPSVGDKIPQSTLMENLRRDIDSLGSMLRSNENHQGASRSNLKMAEDETDSVGAKRYSLRRKAYQREVKKKVFRIAGRECPHSSEDSYDEDFSTVPDNSANLEQVESKRTGFRSIRQRVSNLSDDEMDNNQEELG</sequence>
<dbReference type="EnsemblMetazoa" id="AFUN022199-RA">
    <property type="protein sequence ID" value="AFUN022199-PA"/>
    <property type="gene ID" value="AFUN022199"/>
</dbReference>